<feature type="region of interest" description="Disordered" evidence="1">
    <location>
        <begin position="42"/>
        <end position="86"/>
    </location>
</feature>
<accession>A0A1N7AG28</accession>
<dbReference type="RefSeq" id="WP_076545777.1">
    <property type="nucleotide sequence ID" value="NZ_FTNC01000023.1"/>
</dbReference>
<protein>
    <submittedName>
        <fullName evidence="2">Uncharacterized protein</fullName>
    </submittedName>
</protein>
<sequence length="216" mass="23893">MMKVKKSNWLTLTLLLLAALIVFFGGASKIYAAGNNLDSDKDGIPNDVEKVYGTNPYAADSDGDGMNDKDDNNPVQLSNPIKESGSRDLQIRVKDARVEDNFDTNHSDLPDHLQITLLNKGKKSLSNIELYYTITDKKTGAEESYYQKLNSEIAAESELTLHFDNKIAKDHYSANMNGLYGSSTNGLIFDVYLHVKGYKTLNFKIEKDAGAAEVAD</sequence>
<name>A0A1N7AG28_9FIRM</name>
<dbReference type="EMBL" id="FTNC01000023">
    <property type="protein sequence ID" value="SIR37943.1"/>
    <property type="molecule type" value="Genomic_DNA"/>
</dbReference>
<reference evidence="3" key="1">
    <citation type="submission" date="2017-01" db="EMBL/GenBank/DDBJ databases">
        <authorList>
            <person name="Varghese N."/>
            <person name="Submissions S."/>
        </authorList>
    </citation>
    <scope>NUCLEOTIDE SEQUENCE [LARGE SCALE GENOMIC DNA]</scope>
    <source>
        <strain evidence="3">ATCC 700103</strain>
    </source>
</reference>
<organism evidence="2 3">
    <name type="scientific">Halanaerobium kushneri</name>
    <dbReference type="NCBI Taxonomy" id="56779"/>
    <lineage>
        <taxon>Bacteria</taxon>
        <taxon>Bacillati</taxon>
        <taxon>Bacillota</taxon>
        <taxon>Clostridia</taxon>
        <taxon>Halanaerobiales</taxon>
        <taxon>Halanaerobiaceae</taxon>
        <taxon>Halanaerobium</taxon>
    </lineage>
</organism>
<proteinExistence type="predicted"/>
<dbReference type="AlphaFoldDB" id="A0A1N7AG28"/>
<evidence type="ECO:0000256" key="1">
    <source>
        <dbReference type="SAM" id="MobiDB-lite"/>
    </source>
</evidence>
<dbReference type="Proteomes" id="UP000185669">
    <property type="component" value="Unassembled WGS sequence"/>
</dbReference>
<dbReference type="STRING" id="56779.SAMN05421834_12311"/>
<gene>
    <name evidence="2" type="ORF">SAMN05421834_12311</name>
</gene>
<evidence type="ECO:0000313" key="2">
    <source>
        <dbReference type="EMBL" id="SIR37943.1"/>
    </source>
</evidence>
<dbReference type="OrthoDB" id="1809100at2"/>
<evidence type="ECO:0000313" key="3">
    <source>
        <dbReference type="Proteomes" id="UP000185669"/>
    </source>
</evidence>
<keyword evidence="3" id="KW-1185">Reference proteome</keyword>